<feature type="domain" description="ERp29 N-terminal" evidence="3">
    <location>
        <begin position="31"/>
        <end position="135"/>
    </location>
</feature>
<dbReference type="PANTHER" id="PTHR12211">
    <property type="entry name" value="ENDOPLASMIC RETICULUM PROTEIN ERP29"/>
    <property type="match status" value="1"/>
</dbReference>
<keyword evidence="1" id="KW-0256">Endoplasmic reticulum</keyword>
<evidence type="ECO:0000313" key="5">
    <source>
        <dbReference type="Proteomes" id="UP001642464"/>
    </source>
</evidence>
<accession>A0ABP0LC50</accession>
<dbReference type="Proteomes" id="UP001642464">
    <property type="component" value="Unassembled WGS sequence"/>
</dbReference>
<organism evidence="4 5">
    <name type="scientific">Durusdinium trenchii</name>
    <dbReference type="NCBI Taxonomy" id="1381693"/>
    <lineage>
        <taxon>Eukaryota</taxon>
        <taxon>Sar</taxon>
        <taxon>Alveolata</taxon>
        <taxon>Dinophyceae</taxon>
        <taxon>Suessiales</taxon>
        <taxon>Symbiodiniaceae</taxon>
        <taxon>Durusdinium</taxon>
    </lineage>
</organism>
<evidence type="ECO:0000259" key="3">
    <source>
        <dbReference type="Pfam" id="PF07912"/>
    </source>
</evidence>
<feature type="chain" id="PRO_5045195192" evidence="2">
    <location>
        <begin position="27"/>
        <end position="232"/>
    </location>
</feature>
<dbReference type="Pfam" id="PF07912">
    <property type="entry name" value="ERp29_N"/>
    <property type="match status" value="1"/>
</dbReference>
<evidence type="ECO:0000256" key="1">
    <source>
        <dbReference type="ARBA" id="ARBA00022824"/>
    </source>
</evidence>
<dbReference type="EMBL" id="CAXAMM010015258">
    <property type="protein sequence ID" value="CAK9035900.1"/>
    <property type="molecule type" value="Genomic_DNA"/>
</dbReference>
<proteinExistence type="predicted"/>
<reference evidence="4 5" key="1">
    <citation type="submission" date="2024-02" db="EMBL/GenBank/DDBJ databases">
        <authorList>
            <person name="Chen Y."/>
            <person name="Shah S."/>
            <person name="Dougan E. K."/>
            <person name="Thang M."/>
            <person name="Chan C."/>
        </authorList>
    </citation>
    <scope>NUCLEOTIDE SEQUENCE [LARGE SCALE GENOMIC DNA]</scope>
</reference>
<feature type="signal peptide" evidence="2">
    <location>
        <begin position="1"/>
        <end position="26"/>
    </location>
</feature>
<keyword evidence="5" id="KW-1185">Reference proteome</keyword>
<evidence type="ECO:0000313" key="4">
    <source>
        <dbReference type="EMBL" id="CAK9035900.1"/>
    </source>
</evidence>
<protein>
    <submittedName>
        <fullName evidence="4">Endoplasmic reticulum resident protein 29 (ERp29)</fullName>
    </submittedName>
</protein>
<comment type="caution">
    <text evidence="4">The sequence shown here is derived from an EMBL/GenBank/DDBJ whole genome shotgun (WGS) entry which is preliminary data.</text>
</comment>
<dbReference type="PANTHER" id="PTHR12211:SF0">
    <property type="entry name" value="ENDOPLASMIC RETICULUM RESIDENT PROTEIN 29"/>
    <property type="match status" value="1"/>
</dbReference>
<evidence type="ECO:0000256" key="2">
    <source>
        <dbReference type="SAM" id="SignalP"/>
    </source>
</evidence>
<sequence>MASSRQMPVAWPFRWLFLLAFRGAWGSDYNIVNLDNASFPLVVGQSFPVLVRFDREYPYGEKAEAFKAMAKVLAKAESQVLVASIGVSTFGEKQNQDMARKFNFIPKEKEELQSEDMEKIFPKFMYFKPGDSDGQLYNGAATKAGFLKFLDVVEKTCDVLTGAFCSTEEKQHAEYFQGKSLQELQADLATFAKKSKETLKKGERQLVDGRLKILKKLIKAMKKGGKETQKQL</sequence>
<dbReference type="SUPFAM" id="SSF52833">
    <property type="entry name" value="Thioredoxin-like"/>
    <property type="match status" value="1"/>
</dbReference>
<dbReference type="InterPro" id="IPR016855">
    <property type="entry name" value="ERp29"/>
</dbReference>
<dbReference type="Gene3D" id="3.40.30.10">
    <property type="entry name" value="Glutaredoxin"/>
    <property type="match status" value="1"/>
</dbReference>
<dbReference type="InterPro" id="IPR012883">
    <property type="entry name" value="ERp29_N"/>
</dbReference>
<gene>
    <name evidence="4" type="ORF">SCF082_LOCUS21501</name>
</gene>
<name>A0ABP0LC50_9DINO</name>
<dbReference type="InterPro" id="IPR036249">
    <property type="entry name" value="Thioredoxin-like_sf"/>
</dbReference>
<keyword evidence="2" id="KW-0732">Signal</keyword>